<proteinExistence type="predicted"/>
<dbReference type="Ensembl" id="ENSSSCT00030015798.1">
    <property type="protein sequence ID" value="ENSSSCP00030007089.1"/>
    <property type="gene ID" value="ENSSSCG00030011507.1"/>
</dbReference>
<dbReference type="AlphaFoldDB" id="A0A8D0VK01"/>
<evidence type="ECO:0000313" key="2">
    <source>
        <dbReference type="Ensembl" id="ENSSSCP00030007089.1"/>
    </source>
</evidence>
<accession>A0A8D0VK01</accession>
<evidence type="ECO:0000313" key="3">
    <source>
        <dbReference type="Proteomes" id="UP000694570"/>
    </source>
</evidence>
<sequence length="66" mass="7051">MAQDLVAGLQLAGRAEADFPSRFLSSLCLVVAQRLLALGAVKIPSYPRSRSTGLPVSNPRITSRKV</sequence>
<name>A0A8D0VK01_PIG</name>
<feature type="compositionally biased region" description="Polar residues" evidence="1">
    <location>
        <begin position="48"/>
        <end position="66"/>
    </location>
</feature>
<reference evidence="2" key="1">
    <citation type="submission" date="2025-05" db="UniProtKB">
        <authorList>
            <consortium name="Ensembl"/>
        </authorList>
    </citation>
    <scope>IDENTIFICATION</scope>
</reference>
<protein>
    <submittedName>
        <fullName evidence="2">Uncharacterized protein</fullName>
    </submittedName>
</protein>
<organism evidence="2 3">
    <name type="scientific">Sus scrofa</name>
    <name type="common">Pig</name>
    <dbReference type="NCBI Taxonomy" id="9823"/>
    <lineage>
        <taxon>Eukaryota</taxon>
        <taxon>Metazoa</taxon>
        <taxon>Chordata</taxon>
        <taxon>Craniata</taxon>
        <taxon>Vertebrata</taxon>
        <taxon>Euteleostomi</taxon>
        <taxon>Mammalia</taxon>
        <taxon>Eutheria</taxon>
        <taxon>Laurasiatheria</taxon>
        <taxon>Artiodactyla</taxon>
        <taxon>Suina</taxon>
        <taxon>Suidae</taxon>
        <taxon>Sus</taxon>
    </lineage>
</organism>
<dbReference type="Proteomes" id="UP000694723">
    <property type="component" value="Unplaced"/>
</dbReference>
<feature type="region of interest" description="Disordered" evidence="1">
    <location>
        <begin position="47"/>
        <end position="66"/>
    </location>
</feature>
<dbReference type="Ensembl" id="ENSSSCT00060075208.1">
    <property type="protein sequence ID" value="ENSSSCP00060032480.1"/>
    <property type="gene ID" value="ENSSSCG00060055222.1"/>
</dbReference>
<evidence type="ECO:0000256" key="1">
    <source>
        <dbReference type="SAM" id="MobiDB-lite"/>
    </source>
</evidence>
<dbReference type="Proteomes" id="UP000694570">
    <property type="component" value="Unplaced"/>
</dbReference>